<name>A0A0E9WIG7_ANGAN</name>
<accession>A0A0E9WIG7</accession>
<reference evidence="1" key="1">
    <citation type="submission" date="2014-11" db="EMBL/GenBank/DDBJ databases">
        <authorList>
            <person name="Amaro Gonzalez C."/>
        </authorList>
    </citation>
    <scope>NUCLEOTIDE SEQUENCE</scope>
</reference>
<dbReference type="EMBL" id="GBXM01018415">
    <property type="protein sequence ID" value="JAH90162.1"/>
    <property type="molecule type" value="Transcribed_RNA"/>
</dbReference>
<proteinExistence type="predicted"/>
<dbReference type="AlphaFoldDB" id="A0A0E9WIG7"/>
<reference evidence="1" key="2">
    <citation type="journal article" date="2015" name="Fish Shellfish Immunol.">
        <title>Early steps in the European eel (Anguilla anguilla)-Vibrio vulnificus interaction in the gills: Role of the RtxA13 toxin.</title>
        <authorList>
            <person name="Callol A."/>
            <person name="Pajuelo D."/>
            <person name="Ebbesson L."/>
            <person name="Teles M."/>
            <person name="MacKenzie S."/>
            <person name="Amaro C."/>
        </authorList>
    </citation>
    <scope>NUCLEOTIDE SEQUENCE</scope>
</reference>
<evidence type="ECO:0000313" key="1">
    <source>
        <dbReference type="EMBL" id="JAH90162.1"/>
    </source>
</evidence>
<sequence length="44" mass="4988">MVFLHLFQKSIRRTLNKDIKCTLPKSGCHHPEQNKPVICAANVA</sequence>
<organism evidence="1">
    <name type="scientific">Anguilla anguilla</name>
    <name type="common">European freshwater eel</name>
    <name type="synonym">Muraena anguilla</name>
    <dbReference type="NCBI Taxonomy" id="7936"/>
    <lineage>
        <taxon>Eukaryota</taxon>
        <taxon>Metazoa</taxon>
        <taxon>Chordata</taxon>
        <taxon>Craniata</taxon>
        <taxon>Vertebrata</taxon>
        <taxon>Euteleostomi</taxon>
        <taxon>Actinopterygii</taxon>
        <taxon>Neopterygii</taxon>
        <taxon>Teleostei</taxon>
        <taxon>Anguilliformes</taxon>
        <taxon>Anguillidae</taxon>
        <taxon>Anguilla</taxon>
    </lineage>
</organism>
<protein>
    <submittedName>
        <fullName evidence="1">Uncharacterized protein</fullName>
    </submittedName>
</protein>